<dbReference type="EMBL" id="ML977179">
    <property type="protein sequence ID" value="KAF1982943.1"/>
    <property type="molecule type" value="Genomic_DNA"/>
</dbReference>
<dbReference type="OrthoDB" id="5360701at2759"/>
<dbReference type="AlphaFoldDB" id="A0A6G1GPR8"/>
<proteinExistence type="predicted"/>
<keyword evidence="2" id="KW-0812">Transmembrane</keyword>
<feature type="region of interest" description="Disordered" evidence="1">
    <location>
        <begin position="1"/>
        <end position="25"/>
    </location>
</feature>
<protein>
    <submittedName>
        <fullName evidence="3">Uncharacterized protein</fullName>
    </submittedName>
</protein>
<sequence length="366" mass="39633">MPAMRSLLPEAIGSDATPPVTKEPVDVETEVQRAQELGKKILNSHSVVKEGTVVAALKACESAAALIVAADRKQSKAKPLPAGDEGKTTTAASALLSLDERPPLKLPPSLSVTVELLSKLAYEILLHPPVYISPSILAYYINTQSLLQRPSSFPEIFTLYAAKPAPDPSSQSVPPTYKPQDPSAASAAIPEELANRALNSAIQTKNLPLSLEIIEASFGQTAFQKAKFLRKALTPLSVAGLTPIAAYSLASHFSAQQAAMDESTFTMYAMAGIMTYVTCVGSIGMLALLTANDQMVRVTYMKGLPLRVRWLREEERAAIDRVAMSFGFSSEEKFGEESTSEWEILDEWCREKQLVLDAVELMDGME</sequence>
<feature type="transmembrane region" description="Helical" evidence="2">
    <location>
        <begin position="232"/>
        <end position="253"/>
    </location>
</feature>
<organism evidence="3 4">
    <name type="scientific">Aulographum hederae CBS 113979</name>
    <dbReference type="NCBI Taxonomy" id="1176131"/>
    <lineage>
        <taxon>Eukaryota</taxon>
        <taxon>Fungi</taxon>
        <taxon>Dikarya</taxon>
        <taxon>Ascomycota</taxon>
        <taxon>Pezizomycotina</taxon>
        <taxon>Dothideomycetes</taxon>
        <taxon>Pleosporomycetidae</taxon>
        <taxon>Aulographales</taxon>
        <taxon>Aulographaceae</taxon>
    </lineage>
</organism>
<evidence type="ECO:0000256" key="1">
    <source>
        <dbReference type="SAM" id="MobiDB-lite"/>
    </source>
</evidence>
<evidence type="ECO:0000313" key="3">
    <source>
        <dbReference type="EMBL" id="KAF1982943.1"/>
    </source>
</evidence>
<evidence type="ECO:0000256" key="2">
    <source>
        <dbReference type="SAM" id="Phobius"/>
    </source>
</evidence>
<reference evidence="3" key="1">
    <citation type="journal article" date="2020" name="Stud. Mycol.">
        <title>101 Dothideomycetes genomes: a test case for predicting lifestyles and emergence of pathogens.</title>
        <authorList>
            <person name="Haridas S."/>
            <person name="Albert R."/>
            <person name="Binder M."/>
            <person name="Bloem J."/>
            <person name="Labutti K."/>
            <person name="Salamov A."/>
            <person name="Andreopoulos B."/>
            <person name="Baker S."/>
            <person name="Barry K."/>
            <person name="Bills G."/>
            <person name="Bluhm B."/>
            <person name="Cannon C."/>
            <person name="Castanera R."/>
            <person name="Culley D."/>
            <person name="Daum C."/>
            <person name="Ezra D."/>
            <person name="Gonzalez J."/>
            <person name="Henrissat B."/>
            <person name="Kuo A."/>
            <person name="Liang C."/>
            <person name="Lipzen A."/>
            <person name="Lutzoni F."/>
            <person name="Magnuson J."/>
            <person name="Mondo S."/>
            <person name="Nolan M."/>
            <person name="Ohm R."/>
            <person name="Pangilinan J."/>
            <person name="Park H.-J."/>
            <person name="Ramirez L."/>
            <person name="Alfaro M."/>
            <person name="Sun H."/>
            <person name="Tritt A."/>
            <person name="Yoshinaga Y."/>
            <person name="Zwiers L.-H."/>
            <person name="Turgeon B."/>
            <person name="Goodwin S."/>
            <person name="Spatafora J."/>
            <person name="Crous P."/>
            <person name="Grigoriev I."/>
        </authorList>
    </citation>
    <scope>NUCLEOTIDE SEQUENCE</scope>
    <source>
        <strain evidence="3">CBS 113979</strain>
    </source>
</reference>
<evidence type="ECO:0000313" key="4">
    <source>
        <dbReference type="Proteomes" id="UP000800041"/>
    </source>
</evidence>
<keyword evidence="4" id="KW-1185">Reference proteome</keyword>
<name>A0A6G1GPR8_9PEZI</name>
<keyword evidence="2" id="KW-0472">Membrane</keyword>
<accession>A0A6G1GPR8</accession>
<gene>
    <name evidence="3" type="ORF">K402DRAFT_414700</name>
</gene>
<dbReference type="Proteomes" id="UP000800041">
    <property type="component" value="Unassembled WGS sequence"/>
</dbReference>
<feature type="transmembrane region" description="Helical" evidence="2">
    <location>
        <begin position="265"/>
        <end position="291"/>
    </location>
</feature>
<keyword evidence="2" id="KW-1133">Transmembrane helix</keyword>